<proteinExistence type="predicted"/>
<evidence type="ECO:0000256" key="3">
    <source>
        <dbReference type="ARBA" id="ARBA00022737"/>
    </source>
</evidence>
<dbReference type="EMBL" id="JABBNI010000021">
    <property type="protein sequence ID" value="NMM63350.1"/>
    <property type="molecule type" value="Genomic_DNA"/>
</dbReference>
<dbReference type="InterPro" id="IPR009051">
    <property type="entry name" value="Helical_ferredxn"/>
</dbReference>
<dbReference type="SMART" id="SM00929">
    <property type="entry name" value="NADH-G_4Fe-4S_3"/>
    <property type="match status" value="2"/>
</dbReference>
<feature type="domain" description="4Fe-4S ferredoxin-type" evidence="7">
    <location>
        <begin position="299"/>
        <end position="329"/>
    </location>
</feature>
<evidence type="ECO:0000256" key="4">
    <source>
        <dbReference type="ARBA" id="ARBA00023004"/>
    </source>
</evidence>
<dbReference type="PROSITE" id="PS51839">
    <property type="entry name" value="4FE4S_HC3"/>
    <property type="match status" value="2"/>
</dbReference>
<dbReference type="PANTHER" id="PTHR42783:SF3">
    <property type="entry name" value="GLUTAMATE SYNTHASE [NADPH] SMALL CHAIN-RELATED"/>
    <property type="match status" value="1"/>
</dbReference>
<evidence type="ECO:0000313" key="9">
    <source>
        <dbReference type="EMBL" id="NMM63350.1"/>
    </source>
</evidence>
<dbReference type="GO" id="GO:0016491">
    <property type="term" value="F:oxidoreductase activity"/>
    <property type="evidence" value="ECO:0007669"/>
    <property type="project" value="InterPro"/>
</dbReference>
<dbReference type="Pfam" id="PF22117">
    <property type="entry name" value="Fer4_Nqo3"/>
    <property type="match status" value="1"/>
</dbReference>
<dbReference type="InterPro" id="IPR017896">
    <property type="entry name" value="4Fe4S_Fe-S-bd"/>
</dbReference>
<organism evidence="9 10">
    <name type="scientific">Clostridium muellerianum</name>
    <dbReference type="NCBI Taxonomy" id="2716538"/>
    <lineage>
        <taxon>Bacteria</taxon>
        <taxon>Bacillati</taxon>
        <taxon>Bacillota</taxon>
        <taxon>Clostridia</taxon>
        <taxon>Eubacteriales</taxon>
        <taxon>Clostridiaceae</taxon>
        <taxon>Clostridium</taxon>
    </lineage>
</organism>
<dbReference type="SUPFAM" id="SSF51971">
    <property type="entry name" value="Nucleotide-binding domain"/>
    <property type="match status" value="2"/>
</dbReference>
<dbReference type="InterPro" id="IPR023753">
    <property type="entry name" value="FAD/NAD-binding_dom"/>
</dbReference>
<dbReference type="Proteomes" id="UP000537131">
    <property type="component" value="Unassembled WGS sequence"/>
</dbReference>
<dbReference type="PANTHER" id="PTHR42783">
    <property type="entry name" value="GLUTAMATE SYNTHASE [NADPH] SMALL CHAIN"/>
    <property type="match status" value="1"/>
</dbReference>
<dbReference type="CDD" id="cd00207">
    <property type="entry name" value="fer2"/>
    <property type="match status" value="2"/>
</dbReference>
<sequence length="864" mass="94984">MNIVSITINGCKLQVESGKSILSAASEAGIYIPHLCNHADLSDIDSCGLCIVEVEGCSEIKIACNTKVEDGMVIHTNTEKLNTMRRLLLQSMLANHAEDCTSCQKNLNCELPTLIKYLEGSSPLNKISNSIQGNTSDSITTEDLNGCVSYEEYVRNGVKTMSTVSITIDDHRLQVEPGKSILSASLEADIYIPHLCHHPDLPDIGACRLCVVEIEGCDEIKTACTTKVEDGMIIHTKTEKLNAMRRLSMELMLANHVDDCTTCPKYLKCELQSLIQYLGVSTSRLRRTLNSVPVNTSNPLIVRDLNRCVSCGRCVRVCKEVRGVNVLEYTVTEDDRIMVDIRNHNSLEQENCRFCGACVEVCPTGALQDKEGVFKENLNRELGLIPCKAECPANIDVPKYVRYIKEGKYQDAIAVIREKAPFPHSLGYVCMAFCESACRRKEINKALSIRELKRFAAEHDEGLWRDKVTFKLKTNKKVAVVGAGPAGLTAAYYLSKCGHEVTVFEKLPVAGGMMTTGIPEYRLPRKAVQAEIAEIERAGVTILTNTEVTSLENLKSKGFDKILLAIGTGKGVRLPIPGADYKNVYENIDFLQAVSLKRPLPVGEKVVVLGGGNVAFDCARVAKRLGAKDITMACLESREAMTASDDEIQEGLEEGIKILNSRTFVSIEGSGNIAAGVKCQEVSSFSFDENKRLKLEIAADSEHVIPADTVIFATGQKVEIPEKWNIPTGRGNSITTEDGMKISDSDMYAVGDAVYGTNSVIRAIAAGRKVASAIDIELGGDGVIEDKLTEDIVPSSYIGKDENFLSMERAENGFEDVQNRIRNFKEVNHCLSESSACKESNRCLQCDLRTQIRKPKLWAQYKVK</sequence>
<dbReference type="InterPro" id="IPR028261">
    <property type="entry name" value="DPD_II"/>
</dbReference>
<dbReference type="InterPro" id="IPR054351">
    <property type="entry name" value="NADH_UbQ_OxRdtase_ferredoxin"/>
</dbReference>
<name>A0A7Y0EH29_9CLOT</name>
<keyword evidence="5" id="KW-0411">Iron-sulfur</keyword>
<dbReference type="GO" id="GO:0051539">
    <property type="term" value="F:4 iron, 4 sulfur cluster binding"/>
    <property type="evidence" value="ECO:0007669"/>
    <property type="project" value="UniProtKB-KW"/>
</dbReference>
<keyword evidence="1" id="KW-0004">4Fe-4S</keyword>
<dbReference type="SUPFAM" id="SSF54862">
    <property type="entry name" value="4Fe-4S ferredoxins"/>
    <property type="match status" value="1"/>
</dbReference>
<protein>
    <submittedName>
        <fullName evidence="9">FAD-dependent oxidoreductase</fullName>
    </submittedName>
</protein>
<reference evidence="9 10" key="1">
    <citation type="submission" date="2020-06" db="EMBL/GenBank/DDBJ databases">
        <title>Complete Genome Sequence of Clostridium muelleri sp. nov. P21T, an Acid-Alcohol Producing Acetogen Isolated from Old Hay.</title>
        <authorList>
            <person name="Duncan K.E."/>
            <person name="Tanner R.S."/>
        </authorList>
    </citation>
    <scope>NUCLEOTIDE SEQUENCE [LARGE SCALE GENOMIC DNA]</scope>
    <source>
        <strain evidence="9 10">P21</strain>
    </source>
</reference>
<evidence type="ECO:0000256" key="2">
    <source>
        <dbReference type="ARBA" id="ARBA00022723"/>
    </source>
</evidence>
<evidence type="ECO:0000259" key="7">
    <source>
        <dbReference type="PROSITE" id="PS51379"/>
    </source>
</evidence>
<dbReference type="Gene3D" id="1.10.1060.10">
    <property type="entry name" value="Alpha-helical ferredoxin"/>
    <property type="match status" value="1"/>
</dbReference>
<dbReference type="InterPro" id="IPR017900">
    <property type="entry name" value="4Fe4S_Fe_S_CS"/>
</dbReference>
<dbReference type="InterPro" id="IPR019574">
    <property type="entry name" value="NADH_UbQ_OxRdtase_Gsu_4Fe4S-bd"/>
</dbReference>
<feature type="domain" description="4Fe-4S ferredoxin-type" evidence="7">
    <location>
        <begin position="343"/>
        <end position="372"/>
    </location>
</feature>
<evidence type="ECO:0000256" key="1">
    <source>
        <dbReference type="ARBA" id="ARBA00022485"/>
    </source>
</evidence>
<dbReference type="PROSITE" id="PS51085">
    <property type="entry name" value="2FE2S_FER_2"/>
    <property type="match status" value="2"/>
</dbReference>
<dbReference type="SUPFAM" id="SSF46548">
    <property type="entry name" value="alpha-helical ferredoxin"/>
    <property type="match status" value="1"/>
</dbReference>
<dbReference type="Gene3D" id="3.10.20.740">
    <property type="match status" value="2"/>
</dbReference>
<dbReference type="Pfam" id="PF07992">
    <property type="entry name" value="Pyr_redox_2"/>
    <property type="match status" value="1"/>
</dbReference>
<dbReference type="FunFam" id="3.30.70.20:FF:000035">
    <property type="entry name" value="Iron hydrogenase 1"/>
    <property type="match status" value="1"/>
</dbReference>
<dbReference type="Pfam" id="PF14691">
    <property type="entry name" value="Fer4_20"/>
    <property type="match status" value="1"/>
</dbReference>
<keyword evidence="10" id="KW-1185">Reference proteome</keyword>
<evidence type="ECO:0000256" key="5">
    <source>
        <dbReference type="ARBA" id="ARBA00023014"/>
    </source>
</evidence>
<keyword evidence="3" id="KW-0677">Repeat</keyword>
<keyword evidence="4" id="KW-0408">Iron</keyword>
<comment type="caution">
    <text evidence="9">The sequence shown here is derived from an EMBL/GenBank/DDBJ whole genome shotgun (WGS) entry which is preliminary data.</text>
</comment>
<feature type="domain" description="4Fe-4S His(Cys)3-ligated-type" evidence="8">
    <location>
        <begin position="240"/>
        <end position="279"/>
    </location>
</feature>
<dbReference type="Gene3D" id="3.40.50.720">
    <property type="entry name" value="NAD(P)-binding Rossmann-like Domain"/>
    <property type="match status" value="1"/>
</dbReference>
<feature type="domain" description="4Fe-4S His(Cys)3-ligated-type" evidence="8">
    <location>
        <begin position="80"/>
        <end position="119"/>
    </location>
</feature>
<dbReference type="Gene3D" id="3.50.50.60">
    <property type="entry name" value="FAD/NAD(P)-binding domain"/>
    <property type="match status" value="1"/>
</dbReference>
<dbReference type="PROSITE" id="PS00198">
    <property type="entry name" value="4FE4S_FER_1"/>
    <property type="match status" value="1"/>
</dbReference>
<dbReference type="SUPFAM" id="SSF54292">
    <property type="entry name" value="2Fe-2S ferredoxin-like"/>
    <property type="match status" value="2"/>
</dbReference>
<dbReference type="PRINTS" id="PR00419">
    <property type="entry name" value="ADXRDTASE"/>
</dbReference>
<feature type="domain" description="2Fe-2S ferredoxin-type" evidence="6">
    <location>
        <begin position="2"/>
        <end position="80"/>
    </location>
</feature>
<dbReference type="AlphaFoldDB" id="A0A7Y0EH29"/>
<dbReference type="InterPro" id="IPR001041">
    <property type="entry name" value="2Fe-2S_ferredoxin-type"/>
</dbReference>
<accession>A0A7Y0EH29</accession>
<keyword evidence="2" id="KW-0479">Metal-binding</keyword>
<dbReference type="PROSITE" id="PS51379">
    <property type="entry name" value="4FE4S_FER_2"/>
    <property type="match status" value="2"/>
</dbReference>
<evidence type="ECO:0000313" key="10">
    <source>
        <dbReference type="Proteomes" id="UP000537131"/>
    </source>
</evidence>
<dbReference type="GO" id="GO:0046872">
    <property type="term" value="F:metal ion binding"/>
    <property type="evidence" value="ECO:0007669"/>
    <property type="project" value="UniProtKB-KW"/>
</dbReference>
<dbReference type="RefSeq" id="WP_169297955.1">
    <property type="nucleotide sequence ID" value="NZ_JABBNI010000021.1"/>
</dbReference>
<evidence type="ECO:0000259" key="6">
    <source>
        <dbReference type="PROSITE" id="PS51085"/>
    </source>
</evidence>
<dbReference type="Pfam" id="PF10588">
    <property type="entry name" value="NADH-G_4Fe-4S_3"/>
    <property type="match status" value="2"/>
</dbReference>
<evidence type="ECO:0000259" key="8">
    <source>
        <dbReference type="PROSITE" id="PS51839"/>
    </source>
</evidence>
<dbReference type="InterPro" id="IPR036010">
    <property type="entry name" value="2Fe-2S_ferredoxin-like_sf"/>
</dbReference>
<feature type="domain" description="2Fe-2S ferredoxin-type" evidence="6">
    <location>
        <begin position="162"/>
        <end position="240"/>
    </location>
</feature>
<dbReference type="InterPro" id="IPR036188">
    <property type="entry name" value="FAD/NAD-bd_sf"/>
</dbReference>
<dbReference type="Pfam" id="PF13510">
    <property type="entry name" value="Fer2_4"/>
    <property type="match status" value="2"/>
</dbReference>
<gene>
    <name evidence="9" type="ORF">HBE96_11810</name>
</gene>